<dbReference type="GO" id="GO:0005880">
    <property type="term" value="C:nuclear microtubule"/>
    <property type="evidence" value="ECO:0007669"/>
    <property type="project" value="TreeGrafter"/>
</dbReference>
<keyword evidence="4" id="KW-1185">Reference proteome</keyword>
<dbReference type="InterPro" id="IPR007573">
    <property type="entry name" value="QWRF"/>
</dbReference>
<feature type="region of interest" description="Disordered" evidence="2">
    <location>
        <begin position="143"/>
        <end position="203"/>
    </location>
</feature>
<dbReference type="GO" id="GO:0008017">
    <property type="term" value="F:microtubule binding"/>
    <property type="evidence" value="ECO:0007669"/>
    <property type="project" value="TreeGrafter"/>
</dbReference>
<feature type="compositionally biased region" description="Low complexity" evidence="2">
    <location>
        <begin position="330"/>
        <end position="346"/>
    </location>
</feature>
<dbReference type="FunCoup" id="A0A7J7BW21">
    <property type="interactions" value="977"/>
</dbReference>
<feature type="region of interest" description="Disordered" evidence="2">
    <location>
        <begin position="1"/>
        <end position="122"/>
    </location>
</feature>
<dbReference type="PANTHER" id="PTHR31807">
    <property type="entry name" value="AUGMIN FAMILY MEMBER"/>
    <property type="match status" value="1"/>
</dbReference>
<evidence type="ECO:0000313" key="4">
    <source>
        <dbReference type="Proteomes" id="UP000593562"/>
    </source>
</evidence>
<reference evidence="3 4" key="1">
    <citation type="journal article" date="2020" name="Nat. Commun.">
        <title>Genome of Tripterygium wilfordii and identification of cytochrome P450 involved in triptolide biosynthesis.</title>
        <authorList>
            <person name="Tu L."/>
            <person name="Su P."/>
            <person name="Zhang Z."/>
            <person name="Gao L."/>
            <person name="Wang J."/>
            <person name="Hu T."/>
            <person name="Zhou J."/>
            <person name="Zhang Y."/>
            <person name="Zhao Y."/>
            <person name="Liu Y."/>
            <person name="Song Y."/>
            <person name="Tong Y."/>
            <person name="Lu Y."/>
            <person name="Yang J."/>
            <person name="Xu C."/>
            <person name="Jia M."/>
            <person name="Peters R.J."/>
            <person name="Huang L."/>
            <person name="Gao W."/>
        </authorList>
    </citation>
    <scope>NUCLEOTIDE SEQUENCE [LARGE SCALE GENOMIC DNA]</scope>
    <source>
        <strain evidence="4">cv. XIE 37</strain>
        <tissue evidence="3">Leaf</tissue>
    </source>
</reference>
<evidence type="ECO:0000313" key="3">
    <source>
        <dbReference type="EMBL" id="KAF5725885.1"/>
    </source>
</evidence>
<dbReference type="AlphaFoldDB" id="A0A7J7BW21"/>
<comment type="caution">
    <text evidence="3">The sequence shown here is derived from an EMBL/GenBank/DDBJ whole genome shotgun (WGS) entry which is preliminary data.</text>
</comment>
<dbReference type="EMBL" id="JAAARO010000023">
    <property type="protein sequence ID" value="KAF5725885.1"/>
    <property type="molecule type" value="Genomic_DNA"/>
</dbReference>
<dbReference type="InParanoid" id="A0A7J7BW21"/>
<dbReference type="GO" id="GO:0051225">
    <property type="term" value="P:spindle assembly"/>
    <property type="evidence" value="ECO:0007669"/>
    <property type="project" value="TreeGrafter"/>
</dbReference>
<dbReference type="Pfam" id="PF04484">
    <property type="entry name" value="QWRF"/>
    <property type="match status" value="1"/>
</dbReference>
<feature type="compositionally biased region" description="Basic and acidic residues" evidence="2">
    <location>
        <begin position="1"/>
        <end position="11"/>
    </location>
</feature>
<sequence length="513" mass="56584">MDVCEPEKHAAVDTPRPPLSPTERNNAVTTRRPRTREVSSRYKSPSPSTASNSRRSPSPNLTTIVPSNPRLVPKRAVSAERKRPSTPPSPQRPSTPIRDSSVDSQLSSRRMSIGDGRLPESLWPSTMQSLSFSFQSDCISIPVSKKEKSVNSASSDRTLRSSSNVGHKQAETPSRARKPTPERKRSPLKGRNSHDQSENAKPVYGLHSRLIDQQRWPSRIGGKVSSSFLNKSVDFTEKSVGNSAIPGLGIGLSSLRRTPTTDSLGNPLKKSVSDAGARLLSLHDIGRVGSQAKSIDDSSLRLSGLHKFVSPSLSDRTILATPAAKSQSLPTTRSRPVSPSRTSGVSSSVVKDLKKGKKCASYIEDAHHLRLMYNRYLQWRFANARTEAVLYVQKINVEETLYNVWNTTLTLWDSIIRKRINLQELKLGLKLNSVLNDQISYLDDWGLLEREHIKSLSGAVDDLEAITLRLPVTGGATADIESLKIASAQLLMSCRLWGLQFAHYFQGYGYVSV</sequence>
<proteinExistence type="inferred from homology"/>
<feature type="region of interest" description="Disordered" evidence="2">
    <location>
        <begin position="324"/>
        <end position="346"/>
    </location>
</feature>
<evidence type="ECO:0000256" key="2">
    <source>
        <dbReference type="SAM" id="MobiDB-lite"/>
    </source>
</evidence>
<name>A0A7J7BW21_TRIWF</name>
<protein>
    <submittedName>
        <fullName evidence="3">QWRF motif-containing protein 8-like</fullName>
    </submittedName>
</protein>
<comment type="similarity">
    <text evidence="1">Belongs to the QWRF family.</text>
</comment>
<feature type="compositionally biased region" description="Low complexity" evidence="2">
    <location>
        <begin position="152"/>
        <end position="163"/>
    </location>
</feature>
<feature type="compositionally biased region" description="Polar residues" evidence="2">
    <location>
        <begin position="41"/>
        <end position="66"/>
    </location>
</feature>
<accession>A0A7J7BW21</accession>
<gene>
    <name evidence="3" type="ORF">HS088_TW23G00617</name>
</gene>
<organism evidence="3 4">
    <name type="scientific">Tripterygium wilfordii</name>
    <name type="common">Thunder God vine</name>
    <dbReference type="NCBI Taxonomy" id="458696"/>
    <lineage>
        <taxon>Eukaryota</taxon>
        <taxon>Viridiplantae</taxon>
        <taxon>Streptophyta</taxon>
        <taxon>Embryophyta</taxon>
        <taxon>Tracheophyta</taxon>
        <taxon>Spermatophyta</taxon>
        <taxon>Magnoliopsida</taxon>
        <taxon>eudicotyledons</taxon>
        <taxon>Gunneridae</taxon>
        <taxon>Pentapetalae</taxon>
        <taxon>rosids</taxon>
        <taxon>fabids</taxon>
        <taxon>Celastrales</taxon>
        <taxon>Celastraceae</taxon>
        <taxon>Tripterygium</taxon>
    </lineage>
</organism>
<dbReference type="GO" id="GO:0005737">
    <property type="term" value="C:cytoplasm"/>
    <property type="evidence" value="ECO:0007669"/>
    <property type="project" value="TreeGrafter"/>
</dbReference>
<dbReference type="Proteomes" id="UP000593562">
    <property type="component" value="Unassembled WGS sequence"/>
</dbReference>
<dbReference type="PANTHER" id="PTHR31807:SF37">
    <property type="entry name" value="HAUS AUGMIN-LIKE COMPLEX SUBUNIT 8"/>
    <property type="match status" value="1"/>
</dbReference>
<evidence type="ECO:0000256" key="1">
    <source>
        <dbReference type="ARBA" id="ARBA00010016"/>
    </source>
</evidence>